<reference evidence="10 11" key="1">
    <citation type="journal article" date="2015" name="Genome Biol. Evol.">
        <title>Phylogenomic analyses indicate that early fungi evolved digesting cell walls of algal ancestors of land plants.</title>
        <authorList>
            <person name="Chang Y."/>
            <person name="Wang S."/>
            <person name="Sekimoto S."/>
            <person name="Aerts A.L."/>
            <person name="Choi C."/>
            <person name="Clum A."/>
            <person name="LaButti K.M."/>
            <person name="Lindquist E.A."/>
            <person name="Yee Ngan C."/>
            <person name="Ohm R.A."/>
            <person name="Salamov A.A."/>
            <person name="Grigoriev I.V."/>
            <person name="Spatafora J.W."/>
            <person name="Berbee M.L."/>
        </authorList>
    </citation>
    <scope>NUCLEOTIDE SEQUENCE [LARGE SCALE GENOMIC DNA]</scope>
    <source>
        <strain evidence="10 11">NRRL 28638</strain>
    </source>
</reference>
<name>A0A137PA26_CONC2</name>
<dbReference type="CDD" id="cd09616">
    <property type="entry name" value="Peptidase_C12_UCH_L1_L3"/>
    <property type="match status" value="1"/>
</dbReference>
<dbReference type="OMA" id="IDLHYVC"/>
<dbReference type="PRINTS" id="PR00707">
    <property type="entry name" value="UBCTHYDRLASE"/>
</dbReference>
<sequence>MSDSGKSKIKWAPLEGNPEVFNQFYKELGGSESFEFVDVWGLEEDLLNFIPQPVKAVIFLFPVSKTYEKFRLEEDKSLEGKESENNSKVFFMKQTVGNACGTVAFLHGLINNSETLELKSDILNKFIKDCEDLNSLERGNRLGEDSELAHIHSNIAQQGQTESMDPDSILDLHFLCFVEKDGEIYELDGRKRSAVNHGKCDELLRASVKVIKQFISRDSSQVNFSVVALTAKQS</sequence>
<evidence type="ECO:0000256" key="4">
    <source>
        <dbReference type="ARBA" id="ARBA00022786"/>
    </source>
</evidence>
<evidence type="ECO:0000256" key="1">
    <source>
        <dbReference type="ARBA" id="ARBA00000707"/>
    </source>
</evidence>
<dbReference type="PROSITE" id="PS52048">
    <property type="entry name" value="UCH_DOMAIN"/>
    <property type="match status" value="1"/>
</dbReference>
<dbReference type="PANTHER" id="PTHR10589:SF17">
    <property type="entry name" value="UBIQUITIN CARBOXYL-TERMINAL HYDROLASE"/>
    <property type="match status" value="1"/>
</dbReference>
<organism evidence="10 11">
    <name type="scientific">Conidiobolus coronatus (strain ATCC 28846 / CBS 209.66 / NRRL 28638)</name>
    <name type="common">Delacroixia coronata</name>
    <dbReference type="NCBI Taxonomy" id="796925"/>
    <lineage>
        <taxon>Eukaryota</taxon>
        <taxon>Fungi</taxon>
        <taxon>Fungi incertae sedis</taxon>
        <taxon>Zoopagomycota</taxon>
        <taxon>Entomophthoromycotina</taxon>
        <taxon>Entomophthoromycetes</taxon>
        <taxon>Entomophthorales</taxon>
        <taxon>Ancylistaceae</taxon>
        <taxon>Conidiobolus</taxon>
    </lineage>
</organism>
<dbReference type="GO" id="GO:0016579">
    <property type="term" value="P:protein deubiquitination"/>
    <property type="evidence" value="ECO:0007669"/>
    <property type="project" value="TreeGrafter"/>
</dbReference>
<dbReference type="GO" id="GO:0000338">
    <property type="term" value="P:protein deneddylation"/>
    <property type="evidence" value="ECO:0007669"/>
    <property type="project" value="EnsemblFungi"/>
</dbReference>
<evidence type="ECO:0000259" key="9">
    <source>
        <dbReference type="PROSITE" id="PS52048"/>
    </source>
</evidence>
<protein>
    <recommendedName>
        <fullName evidence="8">Ubiquitin carboxyl-terminal hydrolase</fullName>
        <ecNumber evidence="8">3.4.19.12</ecNumber>
    </recommendedName>
</protein>
<evidence type="ECO:0000256" key="6">
    <source>
        <dbReference type="ARBA" id="ARBA00022807"/>
    </source>
</evidence>
<keyword evidence="5 7" id="KW-0378">Hydrolase</keyword>
<evidence type="ECO:0000256" key="7">
    <source>
        <dbReference type="PROSITE-ProRule" id="PRU01393"/>
    </source>
</evidence>
<proteinExistence type="inferred from homology"/>
<evidence type="ECO:0000256" key="8">
    <source>
        <dbReference type="RuleBase" id="RU361215"/>
    </source>
</evidence>
<evidence type="ECO:0000313" key="10">
    <source>
        <dbReference type="EMBL" id="KXN71853.1"/>
    </source>
</evidence>
<dbReference type="SUPFAM" id="SSF54001">
    <property type="entry name" value="Cysteine proteinases"/>
    <property type="match status" value="1"/>
</dbReference>
<dbReference type="Gene3D" id="3.40.532.10">
    <property type="entry name" value="Peptidase C12, ubiquitin carboxyl-terminal hydrolase"/>
    <property type="match status" value="1"/>
</dbReference>
<dbReference type="EC" id="3.4.19.12" evidence="8"/>
<dbReference type="Proteomes" id="UP000070444">
    <property type="component" value="Unassembled WGS sequence"/>
</dbReference>
<comment type="similarity">
    <text evidence="2 7 8">Belongs to the peptidase C12 family.</text>
</comment>
<dbReference type="PANTHER" id="PTHR10589">
    <property type="entry name" value="UBIQUITIN CARBOXYL-TERMINAL HYDROLASE"/>
    <property type="match status" value="1"/>
</dbReference>
<evidence type="ECO:0000256" key="3">
    <source>
        <dbReference type="ARBA" id="ARBA00022670"/>
    </source>
</evidence>
<dbReference type="Pfam" id="PF01088">
    <property type="entry name" value="Peptidase_C12"/>
    <property type="match status" value="1"/>
</dbReference>
<evidence type="ECO:0000256" key="5">
    <source>
        <dbReference type="ARBA" id="ARBA00022801"/>
    </source>
</evidence>
<keyword evidence="3 7" id="KW-0645">Protease</keyword>
<accession>A0A137PA26</accession>
<evidence type="ECO:0000313" key="11">
    <source>
        <dbReference type="Proteomes" id="UP000070444"/>
    </source>
</evidence>
<feature type="active site" description="Nucleophile" evidence="7">
    <location>
        <position position="100"/>
    </location>
</feature>
<dbReference type="InterPro" id="IPR038765">
    <property type="entry name" value="Papain-like_cys_pep_sf"/>
</dbReference>
<dbReference type="STRING" id="796925.A0A137PA26"/>
<dbReference type="AlphaFoldDB" id="A0A137PA26"/>
<gene>
    <name evidence="10" type="ORF">CONCODRAFT_84428</name>
</gene>
<comment type="catalytic activity">
    <reaction evidence="1 7 8">
        <text>Thiol-dependent hydrolysis of ester, thioester, amide, peptide and isopeptide bonds formed by the C-terminal Gly of ubiquitin (a 76-residue protein attached to proteins as an intracellular targeting signal).</text>
        <dbReference type="EC" id="3.4.19.12"/>
    </reaction>
</comment>
<keyword evidence="11" id="KW-1185">Reference proteome</keyword>
<dbReference type="GO" id="GO:0004843">
    <property type="term" value="F:cysteine-type deubiquitinase activity"/>
    <property type="evidence" value="ECO:0007669"/>
    <property type="project" value="UniProtKB-UniRule"/>
</dbReference>
<dbReference type="InterPro" id="IPR001578">
    <property type="entry name" value="Peptidase_C12_UCH"/>
</dbReference>
<dbReference type="GO" id="GO:0019784">
    <property type="term" value="F:deNEDDylase activity"/>
    <property type="evidence" value="ECO:0007669"/>
    <property type="project" value="EnsemblFungi"/>
</dbReference>
<feature type="domain" description="UCH catalytic" evidence="9">
    <location>
        <begin position="10"/>
        <end position="231"/>
    </location>
</feature>
<keyword evidence="4 7" id="KW-0833">Ubl conjugation pathway</keyword>
<dbReference type="InterPro" id="IPR036959">
    <property type="entry name" value="Peptidase_C12_UCH_sf"/>
</dbReference>
<dbReference type="OrthoDB" id="427186at2759"/>
<feature type="site" description="Transition state stabilizer" evidence="7">
    <location>
        <position position="94"/>
    </location>
</feature>
<feature type="site" description="Important for enzyme activity" evidence="7">
    <location>
        <position position="188"/>
    </location>
</feature>
<dbReference type="EMBL" id="KQ964465">
    <property type="protein sequence ID" value="KXN71853.1"/>
    <property type="molecule type" value="Genomic_DNA"/>
</dbReference>
<dbReference type="GO" id="GO:0006511">
    <property type="term" value="P:ubiquitin-dependent protein catabolic process"/>
    <property type="evidence" value="ECO:0007669"/>
    <property type="project" value="UniProtKB-UniRule"/>
</dbReference>
<dbReference type="FunFam" id="3.40.532.10:FF:000006">
    <property type="entry name" value="Ubiquitin carboxyl-terminal hydrolase"/>
    <property type="match status" value="1"/>
</dbReference>
<feature type="active site" description="Proton donor" evidence="7">
    <location>
        <position position="173"/>
    </location>
</feature>
<evidence type="ECO:0000256" key="2">
    <source>
        <dbReference type="ARBA" id="ARBA00009326"/>
    </source>
</evidence>
<dbReference type="GO" id="GO:0005737">
    <property type="term" value="C:cytoplasm"/>
    <property type="evidence" value="ECO:0007669"/>
    <property type="project" value="TreeGrafter"/>
</dbReference>
<keyword evidence="6 7" id="KW-0788">Thiol protease</keyword>